<organism evidence="4 5">
    <name type="scientific">Undibacterium danionis</name>
    <dbReference type="NCBI Taxonomy" id="1812100"/>
    <lineage>
        <taxon>Bacteria</taxon>
        <taxon>Pseudomonadati</taxon>
        <taxon>Pseudomonadota</taxon>
        <taxon>Betaproteobacteria</taxon>
        <taxon>Burkholderiales</taxon>
        <taxon>Oxalobacteraceae</taxon>
        <taxon>Undibacterium</taxon>
    </lineage>
</organism>
<comment type="similarity">
    <text evidence="1">Belongs to the methyltransferase superfamily. L-isoaspartyl/D-aspartyl protein methyltransferase family.</text>
</comment>
<evidence type="ECO:0000313" key="5">
    <source>
        <dbReference type="Proteomes" id="UP001589844"/>
    </source>
</evidence>
<evidence type="ECO:0000313" key="4">
    <source>
        <dbReference type="EMBL" id="MFC0349262.1"/>
    </source>
</evidence>
<proteinExistence type="inferred from homology"/>
<dbReference type="PANTHER" id="PTHR11579">
    <property type="entry name" value="PROTEIN-L-ISOASPARTATE O-METHYLTRANSFERASE"/>
    <property type="match status" value="1"/>
</dbReference>
<name>A0ABV6IBT5_9BURK</name>
<protein>
    <recommendedName>
        <fullName evidence="2">Protein-L-isoaspartate O-methyltransferase</fullName>
    </recommendedName>
    <alternativeName>
        <fullName evidence="3">Protein L-isoaspartyl methyltransferase</fullName>
    </alternativeName>
</protein>
<dbReference type="InterPro" id="IPR029063">
    <property type="entry name" value="SAM-dependent_MTases_sf"/>
</dbReference>
<dbReference type="CDD" id="cd02440">
    <property type="entry name" value="AdoMet_MTases"/>
    <property type="match status" value="1"/>
</dbReference>
<sequence>MNIEHARFNMIEQQIRPTNVSSPEVLELLSIVKREDFFPAAQKSLAFFDTSLPLVAGIVSLTPKLEARIVQDVAAKKTDSVLVIDADSGYLAAMLAYQARHVTVMEAVPEVRELAQNNMTKNGVRNVDVQWGDAMQAGSFAAFDVIVVTGSLESVPQSLQDQLNVGGRLFVVVGSEPVMTAQLITRESELFFNTQKLFETSIPRLSQVAPASTFSL</sequence>
<dbReference type="SUPFAM" id="SSF53335">
    <property type="entry name" value="S-adenosyl-L-methionine-dependent methyltransferases"/>
    <property type="match status" value="1"/>
</dbReference>
<dbReference type="Gene3D" id="3.40.50.150">
    <property type="entry name" value="Vaccinia Virus protein VP39"/>
    <property type="match status" value="1"/>
</dbReference>
<keyword evidence="5" id="KW-1185">Reference proteome</keyword>
<dbReference type="RefSeq" id="WP_390210709.1">
    <property type="nucleotide sequence ID" value="NZ_JBHLXJ010000005.1"/>
</dbReference>
<dbReference type="Pfam" id="PF01135">
    <property type="entry name" value="PCMT"/>
    <property type="match status" value="1"/>
</dbReference>
<evidence type="ECO:0000256" key="1">
    <source>
        <dbReference type="ARBA" id="ARBA00005369"/>
    </source>
</evidence>
<dbReference type="PANTHER" id="PTHR11579:SF18">
    <property type="entry name" value="PROTEIN-L-ISOASPARTATE O-METHYLTRANSFERASE"/>
    <property type="match status" value="1"/>
</dbReference>
<dbReference type="Proteomes" id="UP001589844">
    <property type="component" value="Unassembled WGS sequence"/>
</dbReference>
<accession>A0ABV6IBT5</accession>
<evidence type="ECO:0000256" key="3">
    <source>
        <dbReference type="ARBA" id="ARBA00030757"/>
    </source>
</evidence>
<dbReference type="EMBL" id="JBHLXJ010000005">
    <property type="protein sequence ID" value="MFC0349262.1"/>
    <property type="molecule type" value="Genomic_DNA"/>
</dbReference>
<comment type="caution">
    <text evidence="4">The sequence shown here is derived from an EMBL/GenBank/DDBJ whole genome shotgun (WGS) entry which is preliminary data.</text>
</comment>
<dbReference type="InterPro" id="IPR000682">
    <property type="entry name" value="PCMT"/>
</dbReference>
<gene>
    <name evidence="4" type="ORF">ACFFJH_05550</name>
</gene>
<reference evidence="4 5" key="1">
    <citation type="submission" date="2024-09" db="EMBL/GenBank/DDBJ databases">
        <authorList>
            <person name="Sun Q."/>
            <person name="Mori K."/>
        </authorList>
    </citation>
    <scope>NUCLEOTIDE SEQUENCE [LARGE SCALE GENOMIC DNA]</scope>
    <source>
        <strain evidence="4 5">CCM 8677</strain>
    </source>
</reference>
<evidence type="ECO:0000256" key="2">
    <source>
        <dbReference type="ARBA" id="ARBA00013346"/>
    </source>
</evidence>